<feature type="region of interest" description="Disordered" evidence="1">
    <location>
        <begin position="713"/>
        <end position="735"/>
    </location>
</feature>
<evidence type="ECO:0000256" key="1">
    <source>
        <dbReference type="SAM" id="MobiDB-lite"/>
    </source>
</evidence>
<name>A0A9N9ESX1_9GLOM</name>
<comment type="caution">
    <text evidence="2">The sequence shown here is derived from an EMBL/GenBank/DDBJ whole genome shotgun (WGS) entry which is preliminary data.</text>
</comment>
<gene>
    <name evidence="2" type="ORF">FCALED_LOCUS12674</name>
</gene>
<feature type="compositionally biased region" description="Polar residues" evidence="1">
    <location>
        <begin position="715"/>
        <end position="735"/>
    </location>
</feature>
<evidence type="ECO:0000313" key="2">
    <source>
        <dbReference type="EMBL" id="CAG8684449.1"/>
    </source>
</evidence>
<accession>A0A9N9ESX1</accession>
<keyword evidence="3" id="KW-1185">Reference proteome</keyword>
<feature type="region of interest" description="Disordered" evidence="1">
    <location>
        <begin position="352"/>
        <end position="375"/>
    </location>
</feature>
<organism evidence="2 3">
    <name type="scientific">Funneliformis caledonium</name>
    <dbReference type="NCBI Taxonomy" id="1117310"/>
    <lineage>
        <taxon>Eukaryota</taxon>
        <taxon>Fungi</taxon>
        <taxon>Fungi incertae sedis</taxon>
        <taxon>Mucoromycota</taxon>
        <taxon>Glomeromycotina</taxon>
        <taxon>Glomeromycetes</taxon>
        <taxon>Glomerales</taxon>
        <taxon>Glomeraceae</taxon>
        <taxon>Funneliformis</taxon>
    </lineage>
</organism>
<feature type="non-terminal residue" evidence="2">
    <location>
        <position position="849"/>
    </location>
</feature>
<sequence length="849" mass="99259">MSEVPTMYHGRTVLVTYLKKRNSKSWSYADFLTLNHAFLIDLPPYNSKWNTLNSTWTRRFMQEVKELSEDTVKEITVSSLYMSQPVSEKMKDYWEKIILERKEWSVKRTHLSGSLDLLDDAGKHNIQKLRSQGFNEEKEEESSTKKVRERKPVNYYESQIEIDSSGSEYQEKKSTDIDDDRILDEQMAHFDRIFCDLNPEKMWTLKSGRIVKKIIYEYAKTLKYESYLHSFIISNIDEKVKSLFQNKEWKEIFSSNCKKMTKIDKSVIELLKKYSVTDLPSFRKIIFESFLPTDALYFNRKHFDLNYVNLVYHSSKLEGWFQHNIWSSIIDPAFYINSRINLIRGEGMSLASSDRKNDTSYDADHETSSSDSCDVDRKKIGRKRDGIFRLKGDRLEFGAIEVGRKWKDRNRRKYITDILKLSKMLRDMLVVLIAKCKGNKQIAKQLQTVRMLHSGNRFQLLTMDVPIGYICWAQRLDFYEVAGRINDPPLAFMIKDAKAIIVRTLKLMQQGKTLNLNSLDDSDDDNKIERSNRCTTPPPMTLPSTFKTPNTVRTKVVINERKRRKNYDDLGNLVYYDDDDGGREKSTERVLKDIKAQTIIRELSICQASEISIGAPPEDSDMREVSNQFHKLYYEIDDAEKNEDRANRDLVHFYSQFKKALSERLAILLQSNPSQTAHTKLNKEAIEKDKILRIKSFTASSFSDLMRSRKRNKNKNCAQPLHSQSEPASTISESEKASYSNTYPMFRLLPTNDRCYLVYACSDLCTQRINEQSNAYYRSKNIIFKKTDDNHCCSYIPDQAIDAFKACNKILRHCAEKKGNNFEVMFFDIMNNSIKEACRDRLEKHFLAN</sequence>
<feature type="compositionally biased region" description="Basic and acidic residues" evidence="1">
    <location>
        <begin position="353"/>
        <end position="375"/>
    </location>
</feature>
<dbReference type="EMBL" id="CAJVPQ010006405">
    <property type="protein sequence ID" value="CAG8684449.1"/>
    <property type="molecule type" value="Genomic_DNA"/>
</dbReference>
<dbReference type="Proteomes" id="UP000789570">
    <property type="component" value="Unassembled WGS sequence"/>
</dbReference>
<evidence type="ECO:0000313" key="3">
    <source>
        <dbReference type="Proteomes" id="UP000789570"/>
    </source>
</evidence>
<feature type="non-terminal residue" evidence="2">
    <location>
        <position position="1"/>
    </location>
</feature>
<proteinExistence type="predicted"/>
<dbReference type="OrthoDB" id="2447334at2759"/>
<protein>
    <submittedName>
        <fullName evidence="2">13108_t:CDS:1</fullName>
    </submittedName>
</protein>
<reference evidence="2" key="1">
    <citation type="submission" date="2021-06" db="EMBL/GenBank/DDBJ databases">
        <authorList>
            <person name="Kallberg Y."/>
            <person name="Tangrot J."/>
            <person name="Rosling A."/>
        </authorList>
    </citation>
    <scope>NUCLEOTIDE SEQUENCE</scope>
    <source>
        <strain evidence="2">UK204</strain>
    </source>
</reference>
<dbReference type="AlphaFoldDB" id="A0A9N9ESX1"/>